<evidence type="ECO:0000313" key="3">
    <source>
        <dbReference type="EMBL" id="TDE97693.1"/>
    </source>
</evidence>
<dbReference type="InterPro" id="IPR050312">
    <property type="entry name" value="IolE/XylAMocC-like"/>
</dbReference>
<feature type="domain" description="Xylose isomerase-like TIM barrel" evidence="2">
    <location>
        <begin position="18"/>
        <end position="242"/>
    </location>
</feature>
<evidence type="ECO:0000259" key="2">
    <source>
        <dbReference type="Pfam" id="PF01261"/>
    </source>
</evidence>
<evidence type="ECO:0000313" key="4">
    <source>
        <dbReference type="Proteomes" id="UP000504882"/>
    </source>
</evidence>
<dbReference type="InterPro" id="IPR036237">
    <property type="entry name" value="Xyl_isomerase-like_sf"/>
</dbReference>
<keyword evidence="1" id="KW-0119">Carbohydrate metabolism</keyword>
<reference evidence="3 4" key="1">
    <citation type="submission" date="2019-03" db="EMBL/GenBank/DDBJ databases">
        <title>Genomic features of bacteria from cold environments.</title>
        <authorList>
            <person name="Shen L."/>
        </authorList>
    </citation>
    <scope>NUCLEOTIDE SEQUENCE [LARGE SCALE GENOMIC DNA]</scope>
    <source>
        <strain evidence="4">T3246-1</strain>
    </source>
</reference>
<comment type="caution">
    <text evidence="3">The sequence shown here is derived from an EMBL/GenBank/DDBJ whole genome shotgun (WGS) entry which is preliminary data.</text>
</comment>
<protein>
    <submittedName>
        <fullName evidence="3">Sugar phosphate isomerase/epimerase</fullName>
    </submittedName>
</protein>
<dbReference type="Proteomes" id="UP000504882">
    <property type="component" value="Unassembled WGS sequence"/>
</dbReference>
<dbReference type="Gene3D" id="3.20.20.150">
    <property type="entry name" value="Divalent-metal-dependent TIM barrel enzymes"/>
    <property type="match status" value="1"/>
</dbReference>
<keyword evidence="3" id="KW-0413">Isomerase</keyword>
<dbReference type="Pfam" id="PF01261">
    <property type="entry name" value="AP_endonuc_2"/>
    <property type="match status" value="1"/>
</dbReference>
<dbReference type="GO" id="GO:0016853">
    <property type="term" value="F:isomerase activity"/>
    <property type="evidence" value="ECO:0007669"/>
    <property type="project" value="UniProtKB-KW"/>
</dbReference>
<dbReference type="SUPFAM" id="SSF51658">
    <property type="entry name" value="Xylose isomerase-like"/>
    <property type="match status" value="1"/>
</dbReference>
<dbReference type="PANTHER" id="PTHR12110">
    <property type="entry name" value="HYDROXYPYRUVATE ISOMERASE"/>
    <property type="match status" value="1"/>
</dbReference>
<accession>A0ABY2E7Z4</accession>
<dbReference type="PANTHER" id="PTHR12110:SF41">
    <property type="entry name" value="INOSOSE DEHYDRATASE"/>
    <property type="match status" value="1"/>
</dbReference>
<dbReference type="InterPro" id="IPR013022">
    <property type="entry name" value="Xyl_isomerase-like_TIM-brl"/>
</dbReference>
<dbReference type="EMBL" id="SMNA01000002">
    <property type="protein sequence ID" value="TDE97693.1"/>
    <property type="molecule type" value="Genomic_DNA"/>
</dbReference>
<sequence length="278" mass="30807">MMLKDKFEELGPYETLSRITDLGYHAVEISQIPMTAENVAELARARDELGMDVGALSATVEPNPTGTGEALSTDFDKIVDDANTLGARYIRIGMMPLTAMASLEQVLDFCRKADEAAARLAGQGIGLYYHNHHIEFAKYDGKRLLDIINETAPNLRLELDVHWVQRGGGDPVRTLQRYADRTDLVHLKDYRIGQIDPAVFEALANGDRGAFTQAFSNVVQFAEVGEGSLDFKEIVDQAVANGVKYMFVEQDQLYGRDVFDALKISHDNLVSLGFADLF</sequence>
<organism evidence="3 4">
    <name type="scientific">Occultella glacieicola</name>
    <dbReference type="NCBI Taxonomy" id="2518684"/>
    <lineage>
        <taxon>Bacteria</taxon>
        <taxon>Bacillati</taxon>
        <taxon>Actinomycetota</taxon>
        <taxon>Actinomycetes</taxon>
        <taxon>Micrococcales</taxon>
        <taxon>Ruaniaceae</taxon>
        <taxon>Occultella</taxon>
    </lineage>
</organism>
<proteinExistence type="predicted"/>
<evidence type="ECO:0000256" key="1">
    <source>
        <dbReference type="ARBA" id="ARBA00023277"/>
    </source>
</evidence>
<name>A0ABY2E7Z4_9MICO</name>
<keyword evidence="4" id="KW-1185">Reference proteome</keyword>
<gene>
    <name evidence="3" type="ORF">EXU48_05375</name>
</gene>